<dbReference type="SMART" id="SM00358">
    <property type="entry name" value="DSRM"/>
    <property type="match status" value="1"/>
</dbReference>
<sequence>MNALMRLNQVKPGLLYKLTPQTGPIHVPVFTMSVQLHVAVKILEDMGLPAAQEAVVEIAAEEVKLLETLTVAPAAQSVDADGGMDAGEASRQQGPILTQHGKKPIMKLNKKRCGVKYELILEKGGSHDKGFVVEVEIDGEKFQSSGYNKKVAKAYTALAALEQLYPVAKRADGSAVQPGRCGKQQGEKKERRERERGALYVHNFVLLDIVLHVVLIQVICDVNKIY</sequence>
<keyword evidence="3" id="KW-0472">Membrane</keyword>
<dbReference type="GO" id="GO:0005737">
    <property type="term" value="C:cytoplasm"/>
    <property type="evidence" value="ECO:0007669"/>
    <property type="project" value="TreeGrafter"/>
</dbReference>
<keyword evidence="3" id="KW-1133">Transmembrane helix</keyword>
<feature type="transmembrane region" description="Helical" evidence="3">
    <location>
        <begin position="198"/>
        <end position="219"/>
    </location>
</feature>
<dbReference type="GO" id="GO:0006382">
    <property type="term" value="P:adenosine to inosine editing"/>
    <property type="evidence" value="ECO:0007669"/>
    <property type="project" value="TreeGrafter"/>
</dbReference>
<feature type="domain" description="DRBM" evidence="4">
    <location>
        <begin position="100"/>
        <end position="166"/>
    </location>
</feature>
<accession>A0A8C5I4W2</accession>
<protein>
    <recommendedName>
        <fullName evidence="4">DRBM domain-containing protein</fullName>
    </recommendedName>
</protein>
<evidence type="ECO:0000256" key="2">
    <source>
        <dbReference type="SAM" id="MobiDB-lite"/>
    </source>
</evidence>
<reference evidence="5" key="2">
    <citation type="submission" date="2025-08" db="UniProtKB">
        <authorList>
            <consortium name="Ensembl"/>
        </authorList>
    </citation>
    <scope>IDENTIFICATION</scope>
</reference>
<dbReference type="GO" id="GO:0003726">
    <property type="term" value="F:double-stranded RNA adenosine deaminase activity"/>
    <property type="evidence" value="ECO:0007669"/>
    <property type="project" value="TreeGrafter"/>
</dbReference>
<dbReference type="Gene3D" id="3.30.160.20">
    <property type="match status" value="2"/>
</dbReference>
<dbReference type="FunFam" id="3.30.160.20:FF:000006">
    <property type="entry name" value="interleukin enhancer-binding factor 3 isoform X2"/>
    <property type="match status" value="1"/>
</dbReference>
<evidence type="ECO:0000313" key="6">
    <source>
        <dbReference type="Proteomes" id="UP000694680"/>
    </source>
</evidence>
<reference evidence="5" key="1">
    <citation type="submission" date="2020-06" db="EMBL/GenBank/DDBJ databases">
        <authorList>
            <consortium name="Wellcome Sanger Institute Data Sharing"/>
        </authorList>
    </citation>
    <scope>NUCLEOTIDE SEQUENCE [LARGE SCALE GENOMIC DNA]</scope>
</reference>
<dbReference type="PANTHER" id="PTHR10910">
    <property type="entry name" value="EUKARYOTE SPECIFIC DSRNA BINDING PROTEIN"/>
    <property type="match status" value="1"/>
</dbReference>
<dbReference type="GO" id="GO:0003725">
    <property type="term" value="F:double-stranded RNA binding"/>
    <property type="evidence" value="ECO:0007669"/>
    <property type="project" value="TreeGrafter"/>
</dbReference>
<dbReference type="GO" id="GO:0005730">
    <property type="term" value="C:nucleolus"/>
    <property type="evidence" value="ECO:0007669"/>
    <property type="project" value="TreeGrafter"/>
</dbReference>
<dbReference type="InterPro" id="IPR014720">
    <property type="entry name" value="dsRBD_dom"/>
</dbReference>
<keyword evidence="1" id="KW-0694">RNA-binding</keyword>
<name>A0A8C5I4W2_GOUWI</name>
<proteinExistence type="predicted"/>
<dbReference type="PROSITE" id="PS50137">
    <property type="entry name" value="DS_RBD"/>
    <property type="match status" value="1"/>
</dbReference>
<dbReference type="GO" id="GO:0006396">
    <property type="term" value="P:RNA processing"/>
    <property type="evidence" value="ECO:0007669"/>
    <property type="project" value="TreeGrafter"/>
</dbReference>
<evidence type="ECO:0000256" key="1">
    <source>
        <dbReference type="PROSITE-ProRule" id="PRU00266"/>
    </source>
</evidence>
<dbReference type="GO" id="GO:0008251">
    <property type="term" value="F:tRNA-specific adenosine deaminase activity"/>
    <property type="evidence" value="ECO:0007669"/>
    <property type="project" value="TreeGrafter"/>
</dbReference>
<reference evidence="5" key="3">
    <citation type="submission" date="2025-09" db="UniProtKB">
        <authorList>
            <consortium name="Ensembl"/>
        </authorList>
    </citation>
    <scope>IDENTIFICATION</scope>
</reference>
<dbReference type="Ensembl" id="ENSGWIT00000059697.1">
    <property type="protein sequence ID" value="ENSGWIP00000055442.1"/>
    <property type="gene ID" value="ENSGWIG00000026376.1"/>
</dbReference>
<dbReference type="Proteomes" id="UP000694680">
    <property type="component" value="Chromosome 24"/>
</dbReference>
<organism evidence="5 6">
    <name type="scientific">Gouania willdenowi</name>
    <name type="common">Blunt-snouted clingfish</name>
    <name type="synonym">Lepadogaster willdenowi</name>
    <dbReference type="NCBI Taxonomy" id="441366"/>
    <lineage>
        <taxon>Eukaryota</taxon>
        <taxon>Metazoa</taxon>
        <taxon>Chordata</taxon>
        <taxon>Craniata</taxon>
        <taxon>Vertebrata</taxon>
        <taxon>Euteleostomi</taxon>
        <taxon>Actinopterygii</taxon>
        <taxon>Neopterygii</taxon>
        <taxon>Teleostei</taxon>
        <taxon>Neoteleostei</taxon>
        <taxon>Acanthomorphata</taxon>
        <taxon>Ovalentaria</taxon>
        <taxon>Blenniimorphae</taxon>
        <taxon>Blenniiformes</taxon>
        <taxon>Gobiesocoidei</taxon>
        <taxon>Gobiesocidae</taxon>
        <taxon>Gobiesocinae</taxon>
        <taxon>Gouania</taxon>
    </lineage>
</organism>
<dbReference type="Pfam" id="PF00035">
    <property type="entry name" value="dsrm"/>
    <property type="match status" value="1"/>
</dbReference>
<evidence type="ECO:0000259" key="4">
    <source>
        <dbReference type="PROSITE" id="PS50137"/>
    </source>
</evidence>
<evidence type="ECO:0000256" key="3">
    <source>
        <dbReference type="SAM" id="Phobius"/>
    </source>
</evidence>
<keyword evidence="3" id="KW-0812">Transmembrane</keyword>
<dbReference type="SUPFAM" id="SSF54768">
    <property type="entry name" value="dsRNA-binding domain-like"/>
    <property type="match status" value="2"/>
</dbReference>
<feature type="region of interest" description="Disordered" evidence="2">
    <location>
        <begin position="173"/>
        <end position="192"/>
    </location>
</feature>
<dbReference type="AlphaFoldDB" id="A0A8C5I4W2"/>
<evidence type="ECO:0000313" key="5">
    <source>
        <dbReference type="Ensembl" id="ENSGWIP00000055442.1"/>
    </source>
</evidence>
<dbReference type="PANTHER" id="PTHR10910:SF62">
    <property type="entry name" value="AT07585P-RELATED"/>
    <property type="match status" value="1"/>
</dbReference>
<keyword evidence="6" id="KW-1185">Reference proteome</keyword>